<proteinExistence type="predicted"/>
<feature type="compositionally biased region" description="Polar residues" evidence="1">
    <location>
        <begin position="199"/>
        <end position="212"/>
    </location>
</feature>
<feature type="region of interest" description="Disordered" evidence="1">
    <location>
        <begin position="1"/>
        <end position="79"/>
    </location>
</feature>
<protein>
    <recommendedName>
        <fullName evidence="4">Retrotransposon gag domain-containing protein</fullName>
    </recommendedName>
</protein>
<evidence type="ECO:0008006" key="4">
    <source>
        <dbReference type="Google" id="ProtNLM"/>
    </source>
</evidence>
<name>A0AA38IU88_9CUCU</name>
<sequence>MAERRDRRSDNRDDPDFRVTDVWTDHTQATTSNGSRRSPSRERERSFEERSRSPNQERGRRRERRERTPDERRHRFYERSRSRSRDRGWRLYALDLQRQLAAASLPRPSFSGTRKRTLEFLREFEEYCAEAHTPSSSKLGEVLKCLKGDARTWATASRDSWNTYEDFRHNFVELYWPTHQRRAVAEEVRRGRFDPPPQTDSCWTISSRSTGS</sequence>
<evidence type="ECO:0000313" key="2">
    <source>
        <dbReference type="EMBL" id="KAJ3662245.1"/>
    </source>
</evidence>
<dbReference type="Proteomes" id="UP001168821">
    <property type="component" value="Unassembled WGS sequence"/>
</dbReference>
<gene>
    <name evidence="2" type="ORF">Zmor_006601</name>
</gene>
<feature type="compositionally biased region" description="Basic and acidic residues" evidence="1">
    <location>
        <begin position="1"/>
        <end position="19"/>
    </location>
</feature>
<organism evidence="2 3">
    <name type="scientific">Zophobas morio</name>
    <dbReference type="NCBI Taxonomy" id="2755281"/>
    <lineage>
        <taxon>Eukaryota</taxon>
        <taxon>Metazoa</taxon>
        <taxon>Ecdysozoa</taxon>
        <taxon>Arthropoda</taxon>
        <taxon>Hexapoda</taxon>
        <taxon>Insecta</taxon>
        <taxon>Pterygota</taxon>
        <taxon>Neoptera</taxon>
        <taxon>Endopterygota</taxon>
        <taxon>Coleoptera</taxon>
        <taxon>Polyphaga</taxon>
        <taxon>Cucujiformia</taxon>
        <taxon>Tenebrionidae</taxon>
        <taxon>Zophobas</taxon>
    </lineage>
</organism>
<comment type="caution">
    <text evidence="2">The sequence shown here is derived from an EMBL/GenBank/DDBJ whole genome shotgun (WGS) entry which is preliminary data.</text>
</comment>
<dbReference type="EMBL" id="JALNTZ010000002">
    <property type="protein sequence ID" value="KAJ3662245.1"/>
    <property type="molecule type" value="Genomic_DNA"/>
</dbReference>
<feature type="compositionally biased region" description="Polar residues" evidence="1">
    <location>
        <begin position="25"/>
        <end position="34"/>
    </location>
</feature>
<keyword evidence="3" id="KW-1185">Reference proteome</keyword>
<feature type="compositionally biased region" description="Basic and acidic residues" evidence="1">
    <location>
        <begin position="39"/>
        <end position="79"/>
    </location>
</feature>
<accession>A0AA38IU88</accession>
<feature type="region of interest" description="Disordered" evidence="1">
    <location>
        <begin position="187"/>
        <end position="212"/>
    </location>
</feature>
<dbReference type="AlphaFoldDB" id="A0AA38IU88"/>
<evidence type="ECO:0000256" key="1">
    <source>
        <dbReference type="SAM" id="MobiDB-lite"/>
    </source>
</evidence>
<evidence type="ECO:0000313" key="3">
    <source>
        <dbReference type="Proteomes" id="UP001168821"/>
    </source>
</evidence>
<reference evidence="2" key="1">
    <citation type="journal article" date="2023" name="G3 (Bethesda)">
        <title>Whole genome assemblies of Zophobas morio and Tenebrio molitor.</title>
        <authorList>
            <person name="Kaur S."/>
            <person name="Stinson S.A."/>
            <person name="diCenzo G.C."/>
        </authorList>
    </citation>
    <scope>NUCLEOTIDE SEQUENCE</scope>
    <source>
        <strain evidence="2">QUZm001</strain>
    </source>
</reference>